<sequence>MNPQSMTTATTATPATPAAPIHRPDMKGRSVSDESHYAITPTRTLSPTTTLSPLSTESLSPTAKAPFSFPFHFTRLRSRSKSPRPPPIDVSIPSPTTITTTPTNLKHVQTSPLPAPSPSSPQDHARTQKRHTSDSAISPATMSPPASPDLQKRDHGWIQKKSRHSGSSPGGYGRHSDDWLFGGISLTQTAREIVTRGKGRGRKEEDEDAVAATGTR</sequence>
<gene>
    <name evidence="2" type="ORF">Z517_08505</name>
</gene>
<feature type="region of interest" description="Disordered" evidence="1">
    <location>
        <begin position="1"/>
        <end position="180"/>
    </location>
</feature>
<dbReference type="AlphaFoldDB" id="A0A0D2EWV0"/>
<feature type="compositionally biased region" description="Basic and acidic residues" evidence="1">
    <location>
        <begin position="22"/>
        <end position="36"/>
    </location>
</feature>
<feature type="region of interest" description="Disordered" evidence="1">
    <location>
        <begin position="193"/>
        <end position="216"/>
    </location>
</feature>
<dbReference type="OrthoDB" id="5089392at2759"/>
<dbReference type="GeneID" id="25307995"/>
<dbReference type="Proteomes" id="UP000053029">
    <property type="component" value="Unassembled WGS sequence"/>
</dbReference>
<evidence type="ECO:0000313" key="2">
    <source>
        <dbReference type="EMBL" id="KIW78667.1"/>
    </source>
</evidence>
<evidence type="ECO:0000256" key="1">
    <source>
        <dbReference type="SAM" id="MobiDB-lite"/>
    </source>
</evidence>
<accession>A0A0D2EWV0</accession>
<keyword evidence="3" id="KW-1185">Reference proteome</keyword>
<dbReference type="HOGENOM" id="CLU_1224620_0_0_1"/>
<feature type="compositionally biased region" description="Low complexity" evidence="1">
    <location>
        <begin position="40"/>
        <end position="62"/>
    </location>
</feature>
<protein>
    <submittedName>
        <fullName evidence="2">Unplaced genomic scaffold supercont1.5, whole genome shotgun sequence</fullName>
    </submittedName>
</protein>
<dbReference type="VEuPathDB" id="FungiDB:Z517_08505"/>
<feature type="compositionally biased region" description="Low complexity" evidence="1">
    <location>
        <begin position="7"/>
        <end position="20"/>
    </location>
</feature>
<reference evidence="2 3" key="1">
    <citation type="submission" date="2015-01" db="EMBL/GenBank/DDBJ databases">
        <title>The Genome Sequence of Fonsecaea pedrosoi CBS 271.37.</title>
        <authorList>
            <consortium name="The Broad Institute Genomics Platform"/>
            <person name="Cuomo C."/>
            <person name="de Hoog S."/>
            <person name="Gorbushina A."/>
            <person name="Stielow B."/>
            <person name="Teixiera M."/>
            <person name="Abouelleil A."/>
            <person name="Chapman S.B."/>
            <person name="Priest M."/>
            <person name="Young S.K."/>
            <person name="Wortman J."/>
            <person name="Nusbaum C."/>
            <person name="Birren B."/>
        </authorList>
    </citation>
    <scope>NUCLEOTIDE SEQUENCE [LARGE SCALE GENOMIC DNA]</scope>
    <source>
        <strain evidence="2 3">CBS 271.37</strain>
    </source>
</reference>
<dbReference type="RefSeq" id="XP_013282475.1">
    <property type="nucleotide sequence ID" value="XM_013427021.1"/>
</dbReference>
<organism evidence="2 3">
    <name type="scientific">Fonsecaea pedrosoi CBS 271.37</name>
    <dbReference type="NCBI Taxonomy" id="1442368"/>
    <lineage>
        <taxon>Eukaryota</taxon>
        <taxon>Fungi</taxon>
        <taxon>Dikarya</taxon>
        <taxon>Ascomycota</taxon>
        <taxon>Pezizomycotina</taxon>
        <taxon>Eurotiomycetes</taxon>
        <taxon>Chaetothyriomycetidae</taxon>
        <taxon>Chaetothyriales</taxon>
        <taxon>Herpotrichiellaceae</taxon>
        <taxon>Fonsecaea</taxon>
    </lineage>
</organism>
<proteinExistence type="predicted"/>
<name>A0A0D2EWV0_9EURO</name>
<dbReference type="EMBL" id="KN846973">
    <property type="protein sequence ID" value="KIW78667.1"/>
    <property type="molecule type" value="Genomic_DNA"/>
</dbReference>
<evidence type="ECO:0000313" key="3">
    <source>
        <dbReference type="Proteomes" id="UP000053029"/>
    </source>
</evidence>
<feature type="compositionally biased region" description="Low complexity" evidence="1">
    <location>
        <begin position="89"/>
        <end position="103"/>
    </location>
</feature>